<sequence length="104" mass="11514">MAKVEEAIRSKLTQALNLQLIQIENESDQHSGPPGRESHFKLTLVSDDFNGLLPVKRHQKIYGLLAEEMAGPVHALALHLHTLKEWQAKGEQRPDSPNCLGVGS</sequence>
<organism evidence="3 4">
    <name type="scientific">Marinospirillum insulare</name>
    <dbReference type="NCBI Taxonomy" id="217169"/>
    <lineage>
        <taxon>Bacteria</taxon>
        <taxon>Pseudomonadati</taxon>
        <taxon>Pseudomonadota</taxon>
        <taxon>Gammaproteobacteria</taxon>
        <taxon>Oceanospirillales</taxon>
        <taxon>Oceanospirillaceae</taxon>
        <taxon>Marinospirillum</taxon>
    </lineage>
</organism>
<evidence type="ECO:0000256" key="2">
    <source>
        <dbReference type="RuleBase" id="RU003860"/>
    </source>
</evidence>
<gene>
    <name evidence="3" type="primary">bolA</name>
    <name evidence="3" type="ORF">GCM10007878_07980</name>
</gene>
<dbReference type="Pfam" id="PF01722">
    <property type="entry name" value="BolA"/>
    <property type="match status" value="1"/>
</dbReference>
<keyword evidence="4" id="KW-1185">Reference proteome</keyword>
<name>A0ABQ5ZZC4_9GAMM</name>
<comment type="similarity">
    <text evidence="1 2">Belongs to the BolA/IbaG family.</text>
</comment>
<comment type="caution">
    <text evidence="3">The sequence shown here is derived from an EMBL/GenBank/DDBJ whole genome shotgun (WGS) entry which is preliminary data.</text>
</comment>
<keyword evidence="3" id="KW-0238">DNA-binding</keyword>
<proteinExistence type="inferred from homology"/>
<dbReference type="SUPFAM" id="SSF82657">
    <property type="entry name" value="BolA-like"/>
    <property type="match status" value="1"/>
</dbReference>
<dbReference type="RefSeq" id="WP_036240527.1">
    <property type="nucleotide sequence ID" value="NZ_BSOR01000015.1"/>
</dbReference>
<dbReference type="InterPro" id="IPR036065">
    <property type="entry name" value="BolA-like_sf"/>
</dbReference>
<dbReference type="PIRSF" id="PIRSF003113">
    <property type="entry name" value="BolA"/>
    <property type="match status" value="1"/>
</dbReference>
<evidence type="ECO:0000313" key="3">
    <source>
        <dbReference type="EMBL" id="GLR63363.1"/>
    </source>
</evidence>
<dbReference type="PANTHER" id="PTHR46229">
    <property type="entry name" value="BOLA TRANSCRIPTION REGULATOR"/>
    <property type="match status" value="1"/>
</dbReference>
<dbReference type="InterPro" id="IPR050961">
    <property type="entry name" value="BolA/IbaG_stress_morph_reg"/>
</dbReference>
<dbReference type="InterPro" id="IPR002634">
    <property type="entry name" value="BolA"/>
</dbReference>
<evidence type="ECO:0000256" key="1">
    <source>
        <dbReference type="ARBA" id="ARBA00005578"/>
    </source>
</evidence>
<reference evidence="4" key="1">
    <citation type="journal article" date="2019" name="Int. J. Syst. Evol. Microbiol.">
        <title>The Global Catalogue of Microorganisms (GCM) 10K type strain sequencing project: providing services to taxonomists for standard genome sequencing and annotation.</title>
        <authorList>
            <consortium name="The Broad Institute Genomics Platform"/>
            <consortium name="The Broad Institute Genome Sequencing Center for Infectious Disease"/>
            <person name="Wu L."/>
            <person name="Ma J."/>
        </authorList>
    </citation>
    <scope>NUCLEOTIDE SEQUENCE [LARGE SCALE GENOMIC DNA]</scope>
    <source>
        <strain evidence="4">NBRC 100033</strain>
    </source>
</reference>
<dbReference type="Gene3D" id="3.30.300.90">
    <property type="entry name" value="BolA-like"/>
    <property type="match status" value="1"/>
</dbReference>
<evidence type="ECO:0000313" key="4">
    <source>
        <dbReference type="Proteomes" id="UP001156682"/>
    </source>
</evidence>
<dbReference type="EMBL" id="BSOR01000015">
    <property type="protein sequence ID" value="GLR63363.1"/>
    <property type="molecule type" value="Genomic_DNA"/>
</dbReference>
<dbReference type="Proteomes" id="UP001156682">
    <property type="component" value="Unassembled WGS sequence"/>
</dbReference>
<dbReference type="PANTHER" id="PTHR46229:SF2">
    <property type="entry name" value="BOLA-LIKE PROTEIN 1"/>
    <property type="match status" value="1"/>
</dbReference>
<accession>A0ABQ5ZZC4</accession>
<protein>
    <submittedName>
        <fullName evidence="3">DNA-binding transcriptional regulator BolA</fullName>
    </submittedName>
</protein>
<dbReference type="GO" id="GO:0003677">
    <property type="term" value="F:DNA binding"/>
    <property type="evidence" value="ECO:0007669"/>
    <property type="project" value="UniProtKB-KW"/>
</dbReference>